<reference evidence="2 3" key="2">
    <citation type="submission" date="2024-07" db="EMBL/GenBank/DDBJ databases">
        <authorList>
            <person name="Akdeniz Z."/>
        </authorList>
    </citation>
    <scope>NUCLEOTIDE SEQUENCE [LARGE SCALE GENOMIC DNA]</scope>
</reference>
<evidence type="ECO:0000313" key="3">
    <source>
        <dbReference type="Proteomes" id="UP001642409"/>
    </source>
</evidence>
<dbReference type="Proteomes" id="UP001642409">
    <property type="component" value="Unassembled WGS sequence"/>
</dbReference>
<dbReference type="AlphaFoldDB" id="A0AA86PP87"/>
<comment type="caution">
    <text evidence="1">The sequence shown here is derived from an EMBL/GenBank/DDBJ whole genome shotgun (WGS) entry which is preliminary data.</text>
</comment>
<gene>
    <name evidence="2" type="ORF">HINF_LOCUS24125</name>
    <name evidence="1" type="ORF">HINF_LOCUS26257</name>
</gene>
<organism evidence="1">
    <name type="scientific">Hexamita inflata</name>
    <dbReference type="NCBI Taxonomy" id="28002"/>
    <lineage>
        <taxon>Eukaryota</taxon>
        <taxon>Metamonada</taxon>
        <taxon>Diplomonadida</taxon>
        <taxon>Hexamitidae</taxon>
        <taxon>Hexamitinae</taxon>
        <taxon>Hexamita</taxon>
    </lineage>
</organism>
<proteinExistence type="predicted"/>
<evidence type="ECO:0000313" key="2">
    <source>
        <dbReference type="EMBL" id="CAL6014139.1"/>
    </source>
</evidence>
<name>A0AA86PP87_9EUKA</name>
<reference evidence="1" key="1">
    <citation type="submission" date="2023-06" db="EMBL/GenBank/DDBJ databases">
        <authorList>
            <person name="Kurt Z."/>
        </authorList>
    </citation>
    <scope>NUCLEOTIDE SEQUENCE</scope>
</reference>
<accession>A0AA86PP87</accession>
<dbReference type="EMBL" id="CATOUU010000656">
    <property type="protein sequence ID" value="CAI9938612.1"/>
    <property type="molecule type" value="Genomic_DNA"/>
</dbReference>
<keyword evidence="3" id="KW-1185">Reference proteome</keyword>
<evidence type="ECO:0000313" key="1">
    <source>
        <dbReference type="EMBL" id="CAI9938612.1"/>
    </source>
</evidence>
<dbReference type="EMBL" id="CAXDID020000070">
    <property type="protein sequence ID" value="CAL6014139.1"/>
    <property type="molecule type" value="Genomic_DNA"/>
</dbReference>
<protein>
    <submittedName>
        <fullName evidence="2">Hypothetical_protein</fullName>
    </submittedName>
</protein>
<sequence>MDQKDIDVIIDLCSSSVDISLGLIKMTIPGLSTFNSSFSPRGRTISHGFVNKHVNEFTYNDVQTLLTFEPDENYKTENSQRSELLLEKLLFESQEMLRKIITTKTTMRHVNGDTGFKCVYVKRKKDKRDYGQQEYKSIKNKCSRTAGIWQLQGSTIFRKKKRYSEQYEFLIDQNGKIEKYDDFDSSATYYFVRFYHNHDKSNPCQFILIKSRSQFTQKQLELINWFEQNHRFESFKW</sequence>